<keyword evidence="2" id="KW-0645">Protease</keyword>
<accession>A0A3L6E973</accession>
<dbReference type="PANTHER" id="PTHR12606:SF155">
    <property type="entry name" value="OS04G0316900 PROTEIN"/>
    <property type="match status" value="1"/>
</dbReference>
<dbReference type="Gene3D" id="3.40.395.10">
    <property type="entry name" value="Adenoviral Proteinase, Chain A"/>
    <property type="match status" value="1"/>
</dbReference>
<organism evidence="6 7">
    <name type="scientific">Zea mays</name>
    <name type="common">Maize</name>
    <dbReference type="NCBI Taxonomy" id="4577"/>
    <lineage>
        <taxon>Eukaryota</taxon>
        <taxon>Viridiplantae</taxon>
        <taxon>Streptophyta</taxon>
        <taxon>Embryophyta</taxon>
        <taxon>Tracheophyta</taxon>
        <taxon>Spermatophyta</taxon>
        <taxon>Magnoliopsida</taxon>
        <taxon>Liliopsida</taxon>
        <taxon>Poales</taxon>
        <taxon>Poaceae</taxon>
        <taxon>PACMAD clade</taxon>
        <taxon>Panicoideae</taxon>
        <taxon>Andropogonodae</taxon>
        <taxon>Andropogoneae</taxon>
        <taxon>Tripsacinae</taxon>
        <taxon>Zea</taxon>
    </lineage>
</organism>
<dbReference type="SUPFAM" id="SSF54001">
    <property type="entry name" value="Cysteine proteinases"/>
    <property type="match status" value="1"/>
</dbReference>
<proteinExistence type="inferred from homology"/>
<comment type="similarity">
    <text evidence="1">Belongs to the peptidase C48 family.</text>
</comment>
<dbReference type="GO" id="GO:0008234">
    <property type="term" value="F:cysteine-type peptidase activity"/>
    <property type="evidence" value="ECO:0007669"/>
    <property type="project" value="UniProtKB-KW"/>
</dbReference>
<evidence type="ECO:0000256" key="1">
    <source>
        <dbReference type="ARBA" id="ARBA00005234"/>
    </source>
</evidence>
<evidence type="ECO:0000313" key="7">
    <source>
        <dbReference type="Proteomes" id="UP000251960"/>
    </source>
</evidence>
<dbReference type="Proteomes" id="UP000251960">
    <property type="component" value="Chromosome 6"/>
</dbReference>
<sequence length="447" mass="52852">MKILVIPVVDGRKKSRKGVKKNPTVDCGTYTKNIVYKEEIPCEPRVEVMLIDDAFVERKWMECLFQPNTYLGDEVFIPINIRETHWYLVVIHARNMEIQVLDSLGTSQDRKDLTDSIKGLQRQIDMISQRKELKDHRWPDLQVASWPLKEIDMGYAKQIDRMTCHTLGKKMAAILLSSDLNKRRGCLLYKNEKEVDSGSPSDVEILENPIDSNKRKLLHVLDDSKVVYEDEEGPITQADLQRWFVDDWDKRAPVKVSTDGCTNYFLMTFVMLHYRRTWVRTFNPFKIEISIKDLQNILMINQDMILRCFDMVVRLLANKESRRPKEEIINNRKHYMDMRFWVLMPWKFNGCHALFVIDHVKKYVAFIDFTPTQDWCKHMSYKRFNTSYLVLQAMAMWENNTRLKFVGDAKTLRRNFVIDLLSYEDNSCRYAIPANIQQRLIDIAKKD</sequence>
<evidence type="ECO:0000313" key="6">
    <source>
        <dbReference type="EMBL" id="PWZ16451.1"/>
    </source>
</evidence>
<dbReference type="PROSITE" id="PS50600">
    <property type="entry name" value="ULP_PROTEASE"/>
    <property type="match status" value="1"/>
</dbReference>
<dbReference type="PANTHER" id="PTHR12606">
    <property type="entry name" value="SENTRIN/SUMO-SPECIFIC PROTEASE"/>
    <property type="match status" value="1"/>
</dbReference>
<gene>
    <name evidence="6" type="ORF">Zm00014a_034233</name>
</gene>
<dbReference type="Pfam" id="PF02902">
    <property type="entry name" value="Peptidase_C48"/>
    <property type="match status" value="1"/>
</dbReference>
<keyword evidence="3" id="KW-0378">Hydrolase</keyword>
<dbReference type="InterPro" id="IPR038765">
    <property type="entry name" value="Papain-like_cys_pep_sf"/>
</dbReference>
<evidence type="ECO:0000256" key="4">
    <source>
        <dbReference type="ARBA" id="ARBA00022807"/>
    </source>
</evidence>
<dbReference type="EMBL" id="NCVQ01000007">
    <property type="protein sequence ID" value="PWZ16451.1"/>
    <property type="molecule type" value="Genomic_DNA"/>
</dbReference>
<protein>
    <recommendedName>
        <fullName evidence="5">Ubiquitin-like protease family profile domain-containing protein</fullName>
    </recommendedName>
</protein>
<dbReference type="ExpressionAtlas" id="A0A3L6E973">
    <property type="expression patterns" value="baseline"/>
</dbReference>
<feature type="domain" description="Ubiquitin-like protease family profile" evidence="5">
    <location>
        <begin position="1"/>
        <end position="272"/>
    </location>
</feature>
<comment type="caution">
    <text evidence="6">The sequence shown here is derived from an EMBL/GenBank/DDBJ whole genome shotgun (WGS) entry which is preliminary data.</text>
</comment>
<name>A0A3L6E973_MAIZE</name>
<dbReference type="GO" id="GO:0006508">
    <property type="term" value="P:proteolysis"/>
    <property type="evidence" value="ECO:0007669"/>
    <property type="project" value="UniProtKB-KW"/>
</dbReference>
<evidence type="ECO:0000259" key="5">
    <source>
        <dbReference type="PROSITE" id="PS50600"/>
    </source>
</evidence>
<dbReference type="AlphaFoldDB" id="A0A3L6E973"/>
<dbReference type="InterPro" id="IPR003653">
    <property type="entry name" value="Peptidase_C48_C"/>
</dbReference>
<evidence type="ECO:0000256" key="2">
    <source>
        <dbReference type="ARBA" id="ARBA00022670"/>
    </source>
</evidence>
<keyword evidence="4" id="KW-0788">Thiol protease</keyword>
<reference evidence="6 7" key="1">
    <citation type="journal article" date="2018" name="Nat. Genet.">
        <title>Extensive intraspecific gene order and gene structural variations between Mo17 and other maize genomes.</title>
        <authorList>
            <person name="Sun S."/>
            <person name="Zhou Y."/>
            <person name="Chen J."/>
            <person name="Shi J."/>
            <person name="Zhao H."/>
            <person name="Zhao H."/>
            <person name="Song W."/>
            <person name="Zhang M."/>
            <person name="Cui Y."/>
            <person name="Dong X."/>
            <person name="Liu H."/>
            <person name="Ma X."/>
            <person name="Jiao Y."/>
            <person name="Wang B."/>
            <person name="Wei X."/>
            <person name="Stein J.C."/>
            <person name="Glaubitz J.C."/>
            <person name="Lu F."/>
            <person name="Yu G."/>
            <person name="Liang C."/>
            <person name="Fengler K."/>
            <person name="Li B."/>
            <person name="Rafalski A."/>
            <person name="Schnable P.S."/>
            <person name="Ware D.H."/>
            <person name="Buckler E.S."/>
            <person name="Lai J."/>
        </authorList>
    </citation>
    <scope>NUCLEOTIDE SEQUENCE [LARGE SCALE GENOMIC DNA]</scope>
    <source>
        <strain evidence="7">cv. Missouri 17</strain>
        <tissue evidence="6">Seedling</tissue>
    </source>
</reference>
<evidence type="ECO:0000256" key="3">
    <source>
        <dbReference type="ARBA" id="ARBA00022801"/>
    </source>
</evidence>